<accession>A0ABN9WRX5</accession>
<sequence length="128" mass="13334">MQRWEFGGGWFLGVERCTHWACCEAGGRGGDGRVVKGLITTVNVSSGGPLIKYLAAGPPSSIIAVQEHHGTLSRLSSLQNQAKDLGYHGVWSAAVPSDGGGTSNGVAILTKTHISVTAAPYFDQDIAP</sequence>
<keyword evidence="2" id="KW-1185">Reference proteome</keyword>
<dbReference type="Proteomes" id="UP001189429">
    <property type="component" value="Unassembled WGS sequence"/>
</dbReference>
<evidence type="ECO:0000313" key="1">
    <source>
        <dbReference type="EMBL" id="CAK0889507.1"/>
    </source>
</evidence>
<reference evidence="1" key="1">
    <citation type="submission" date="2023-10" db="EMBL/GenBank/DDBJ databases">
        <authorList>
            <person name="Chen Y."/>
            <person name="Shah S."/>
            <person name="Dougan E. K."/>
            <person name="Thang M."/>
            <person name="Chan C."/>
        </authorList>
    </citation>
    <scope>NUCLEOTIDE SEQUENCE [LARGE SCALE GENOMIC DNA]</scope>
</reference>
<feature type="non-terminal residue" evidence="1">
    <location>
        <position position="128"/>
    </location>
</feature>
<organism evidence="1 2">
    <name type="scientific">Prorocentrum cordatum</name>
    <dbReference type="NCBI Taxonomy" id="2364126"/>
    <lineage>
        <taxon>Eukaryota</taxon>
        <taxon>Sar</taxon>
        <taxon>Alveolata</taxon>
        <taxon>Dinophyceae</taxon>
        <taxon>Prorocentrales</taxon>
        <taxon>Prorocentraceae</taxon>
        <taxon>Prorocentrum</taxon>
    </lineage>
</organism>
<evidence type="ECO:0000313" key="2">
    <source>
        <dbReference type="Proteomes" id="UP001189429"/>
    </source>
</evidence>
<gene>
    <name evidence="1" type="ORF">PCOR1329_LOCUS70016</name>
</gene>
<comment type="caution">
    <text evidence="1">The sequence shown here is derived from an EMBL/GenBank/DDBJ whole genome shotgun (WGS) entry which is preliminary data.</text>
</comment>
<protein>
    <submittedName>
        <fullName evidence="1">Uncharacterized protein</fullName>
    </submittedName>
</protein>
<proteinExistence type="predicted"/>
<dbReference type="EMBL" id="CAUYUJ010019222">
    <property type="protein sequence ID" value="CAK0889507.1"/>
    <property type="molecule type" value="Genomic_DNA"/>
</dbReference>
<name>A0ABN9WRX5_9DINO</name>